<dbReference type="Proteomes" id="UP000694416">
    <property type="component" value="Unplaced"/>
</dbReference>
<evidence type="ECO:0000256" key="2">
    <source>
        <dbReference type="ARBA" id="ARBA00022737"/>
    </source>
</evidence>
<accession>A0A8C9GXB1</accession>
<sequence>YYEILSYVNNLLTFTNLKCLFLNNNCIKKIENLNDLNKLKALYLQNNDISTIENINCSSIVILNLSNNKIKKISNLKHLKFLEKLNISNNLIENIEDLNEVTHLESLTHLDISNNLLNITDEGKTQKLSDYVEKGYENCSGEKCNISEIKNELKQTSTEGSTTCSNTPITEQNEDSKIFEMYLYYYENFKDEIVKEKNCYTIKYHPNVETMDQPNKKKFFFLCEFILLLKKIKNLKTLFVKNNPFVNKIRHVPKYLIANVPHLLFLDDQKIKKENICLARVFLKHGKIAENELQKLFAKKKNEKYKNLTEKFHSFLLSRSEKQKET</sequence>
<dbReference type="Ensembl" id="ENSPTET00000011778.1">
    <property type="protein sequence ID" value="ENSPTEP00000007729.1"/>
    <property type="gene ID" value="ENSPTEG00000008790.1"/>
</dbReference>
<reference evidence="3" key="2">
    <citation type="submission" date="2025-09" db="UniProtKB">
        <authorList>
            <consortium name="Ensembl"/>
        </authorList>
    </citation>
    <scope>IDENTIFICATION</scope>
</reference>
<dbReference type="AlphaFoldDB" id="A0A8C9GXB1"/>
<keyword evidence="1" id="KW-0433">Leucine-rich repeat</keyword>
<dbReference type="SUPFAM" id="SSF52058">
    <property type="entry name" value="L domain-like"/>
    <property type="match status" value="1"/>
</dbReference>
<keyword evidence="2" id="KW-0677">Repeat</keyword>
<dbReference type="InterPro" id="IPR001611">
    <property type="entry name" value="Leu-rich_rpt"/>
</dbReference>
<dbReference type="SMART" id="SM00365">
    <property type="entry name" value="LRR_SD22"/>
    <property type="match status" value="5"/>
</dbReference>
<evidence type="ECO:0008006" key="5">
    <source>
        <dbReference type="Google" id="ProtNLM"/>
    </source>
</evidence>
<name>A0A8C9GXB1_9PRIM</name>
<proteinExistence type="predicted"/>
<dbReference type="Gene3D" id="3.80.10.10">
    <property type="entry name" value="Ribonuclease Inhibitor"/>
    <property type="match status" value="2"/>
</dbReference>
<dbReference type="PANTHER" id="PTHR45973">
    <property type="entry name" value="PROTEIN PHOSPHATASE 1 REGULATORY SUBUNIT SDS22-RELATED"/>
    <property type="match status" value="1"/>
</dbReference>
<organism evidence="3 4">
    <name type="scientific">Piliocolobus tephrosceles</name>
    <name type="common">Ugandan red Colobus</name>
    <dbReference type="NCBI Taxonomy" id="591936"/>
    <lineage>
        <taxon>Eukaryota</taxon>
        <taxon>Metazoa</taxon>
        <taxon>Chordata</taxon>
        <taxon>Craniata</taxon>
        <taxon>Vertebrata</taxon>
        <taxon>Euteleostomi</taxon>
        <taxon>Mammalia</taxon>
        <taxon>Eutheria</taxon>
        <taxon>Euarchontoglires</taxon>
        <taxon>Primates</taxon>
        <taxon>Haplorrhini</taxon>
        <taxon>Catarrhini</taxon>
        <taxon>Cercopithecidae</taxon>
        <taxon>Colobinae</taxon>
        <taxon>Piliocolobus</taxon>
    </lineage>
</organism>
<evidence type="ECO:0000313" key="4">
    <source>
        <dbReference type="Proteomes" id="UP000694416"/>
    </source>
</evidence>
<reference evidence="3" key="1">
    <citation type="submission" date="2025-08" db="UniProtKB">
        <authorList>
            <consortium name="Ensembl"/>
        </authorList>
    </citation>
    <scope>IDENTIFICATION</scope>
</reference>
<dbReference type="InterPro" id="IPR025875">
    <property type="entry name" value="Leu-rich_rpt_4"/>
</dbReference>
<evidence type="ECO:0000313" key="3">
    <source>
        <dbReference type="Ensembl" id="ENSPTEP00000007729.1"/>
    </source>
</evidence>
<keyword evidence="4" id="KW-1185">Reference proteome</keyword>
<dbReference type="Pfam" id="PF12799">
    <property type="entry name" value="LRR_4"/>
    <property type="match status" value="2"/>
</dbReference>
<evidence type="ECO:0000256" key="1">
    <source>
        <dbReference type="ARBA" id="ARBA00022614"/>
    </source>
</evidence>
<dbReference type="PANTHER" id="PTHR45973:SF33">
    <property type="entry name" value="CHROMOSOME UNDETERMINED SCAFFOLD_20, WHOLE GENOME SHOTGUN SEQUENCE"/>
    <property type="match status" value="1"/>
</dbReference>
<dbReference type="PROSITE" id="PS51450">
    <property type="entry name" value="LRR"/>
    <property type="match status" value="4"/>
</dbReference>
<protein>
    <recommendedName>
        <fullName evidence="5">Leucine-rich repeat protein</fullName>
    </recommendedName>
</protein>
<dbReference type="InterPro" id="IPR032675">
    <property type="entry name" value="LRR_dom_sf"/>
</dbReference>
<dbReference type="InterPro" id="IPR050576">
    <property type="entry name" value="Cilia_flagella_integrity"/>
</dbReference>